<reference evidence="2" key="1">
    <citation type="submission" date="2022-11" db="UniProtKB">
        <authorList>
            <consortium name="WormBaseParasite"/>
        </authorList>
    </citation>
    <scope>IDENTIFICATION</scope>
</reference>
<name>A0A915HT26_ROMCU</name>
<sequence length="131" mass="15042">MIDEPTTSQQAKVASVQQQQQRTVGEYKIPHPQFVGRSVVVQRTQAVKEEDCRKRAKRSNTIKTSTTYDIFKSHKAIYIEMGRSVVGRLGVYVKFVSFWSKDPQVEKRKIVTRPAERRGYNDAKTQNVPAN</sequence>
<organism evidence="1 2">
    <name type="scientific">Romanomermis culicivorax</name>
    <name type="common">Nematode worm</name>
    <dbReference type="NCBI Taxonomy" id="13658"/>
    <lineage>
        <taxon>Eukaryota</taxon>
        <taxon>Metazoa</taxon>
        <taxon>Ecdysozoa</taxon>
        <taxon>Nematoda</taxon>
        <taxon>Enoplea</taxon>
        <taxon>Dorylaimia</taxon>
        <taxon>Mermithida</taxon>
        <taxon>Mermithoidea</taxon>
        <taxon>Mermithidae</taxon>
        <taxon>Romanomermis</taxon>
    </lineage>
</organism>
<dbReference type="WBParaSite" id="nRc.2.0.1.t04686-RA">
    <property type="protein sequence ID" value="nRc.2.0.1.t04686-RA"/>
    <property type="gene ID" value="nRc.2.0.1.g04686"/>
</dbReference>
<evidence type="ECO:0000313" key="2">
    <source>
        <dbReference type="WBParaSite" id="nRc.2.0.1.t04686-RA"/>
    </source>
</evidence>
<proteinExistence type="predicted"/>
<accession>A0A915HT26</accession>
<evidence type="ECO:0000313" key="1">
    <source>
        <dbReference type="Proteomes" id="UP000887565"/>
    </source>
</evidence>
<dbReference type="Proteomes" id="UP000887565">
    <property type="component" value="Unplaced"/>
</dbReference>
<protein>
    <submittedName>
        <fullName evidence="2">Uncharacterized protein</fullName>
    </submittedName>
</protein>
<keyword evidence="1" id="KW-1185">Reference proteome</keyword>
<dbReference type="AlphaFoldDB" id="A0A915HT26"/>